<dbReference type="EnsemblMetazoa" id="XM_038219279.1">
    <property type="protein sequence ID" value="XP_038075207.1"/>
    <property type="gene ID" value="LOC119742984"/>
</dbReference>
<dbReference type="EnsemblMetazoa" id="XM_038195774.1">
    <property type="protein sequence ID" value="XP_038051702.1"/>
    <property type="gene ID" value="LOC119724631"/>
</dbReference>
<accession>A0A913ZIS4</accession>
<dbReference type="InterPro" id="IPR053173">
    <property type="entry name" value="SAM-binding_MTase"/>
</dbReference>
<evidence type="ECO:0000313" key="4">
    <source>
        <dbReference type="Proteomes" id="UP000887568"/>
    </source>
</evidence>
<dbReference type="InterPro" id="IPR048711">
    <property type="entry name" value="WHD_Rv2258c"/>
</dbReference>
<dbReference type="GeneID" id="119742984"/>
<dbReference type="RefSeq" id="XP_038051693.1">
    <property type="nucleotide sequence ID" value="XM_038195765.1"/>
</dbReference>
<protein>
    <recommendedName>
        <fullName evidence="2">S-adenosylmethionine-dependent methyltransferase Rv2258c-like winged HTH domain-containing protein</fullName>
    </recommendedName>
</protein>
<dbReference type="PANTHER" id="PTHR45128">
    <property type="entry name" value="METHYLTRANSFERASE TYPE 11"/>
    <property type="match status" value="1"/>
</dbReference>
<dbReference type="Gene3D" id="3.40.50.150">
    <property type="entry name" value="Vaccinia Virus protein VP39"/>
    <property type="match status" value="1"/>
</dbReference>
<dbReference type="SUPFAM" id="SSF46785">
    <property type="entry name" value="Winged helix' DNA-binding domain"/>
    <property type="match status" value="1"/>
</dbReference>
<reference evidence="3" key="1">
    <citation type="submission" date="2022-11" db="UniProtKB">
        <authorList>
            <consortium name="EnsemblMetazoa"/>
        </authorList>
    </citation>
    <scope>IDENTIFICATION</scope>
</reference>
<feature type="domain" description="S-adenosylmethionine-dependent methyltransferase Rv2258c-like winged HTH" evidence="2">
    <location>
        <begin position="21"/>
        <end position="95"/>
    </location>
</feature>
<dbReference type="OrthoDB" id="506498at2759"/>
<dbReference type="EnsemblMetazoa" id="XM_038195765.1">
    <property type="protein sequence ID" value="XP_038051693.1"/>
    <property type="gene ID" value="LOC119724631"/>
</dbReference>
<dbReference type="Pfam" id="PF21320">
    <property type="entry name" value="WHD_Rv2258c"/>
    <property type="match status" value="1"/>
</dbReference>
<dbReference type="InterPro" id="IPR036390">
    <property type="entry name" value="WH_DNA-bd_sf"/>
</dbReference>
<dbReference type="AlphaFoldDB" id="A0A913ZIS4"/>
<feature type="region of interest" description="Disordered" evidence="1">
    <location>
        <begin position="210"/>
        <end position="230"/>
    </location>
</feature>
<dbReference type="InterPro" id="IPR029063">
    <property type="entry name" value="SAM-dependent_MTases_sf"/>
</dbReference>
<name>A0A913ZIS4_PATMI</name>
<sequence>MAETEEMFGNRLAESVTQGFLCLSLSLGHKTGLFETMAGFDEPKSAKEIADAAGLKERYVREWLGAMVSGYVVEIDEETSELFFLPPHRRAAVTRLGDIVDWSMVAQGLPMVSSVYEKVIESMKTTGPTGIASADYSPSYHRWRNQCYDTFVQTSLLEAVVPSIPCFESILGQGTEVLEINSHNGSAARKLARAFPDSSFFLSNVPRLAHDDKNNPGDPTANPGSPYKQFNLKAETHDPTKLPADWSGKFGVVLAIQNIRDSPRPDVIAQEVYRILKPEGLFAMMESNMRSKIADNRDNPTAVFVYTCSLFSSLPQSLSEEGGLGLGTAFGRESFKPLLEKAGFQSITLVPVPGDPLDNVTYVCKK</sequence>
<organism evidence="3 4">
    <name type="scientific">Patiria miniata</name>
    <name type="common">Bat star</name>
    <name type="synonym">Asterina miniata</name>
    <dbReference type="NCBI Taxonomy" id="46514"/>
    <lineage>
        <taxon>Eukaryota</taxon>
        <taxon>Metazoa</taxon>
        <taxon>Echinodermata</taxon>
        <taxon>Eleutherozoa</taxon>
        <taxon>Asterozoa</taxon>
        <taxon>Asteroidea</taxon>
        <taxon>Valvatacea</taxon>
        <taxon>Valvatida</taxon>
        <taxon>Asterinidae</taxon>
        <taxon>Patiria</taxon>
    </lineage>
</organism>
<dbReference type="Proteomes" id="UP000887568">
    <property type="component" value="Unplaced"/>
</dbReference>
<dbReference type="GeneID" id="119724631"/>
<keyword evidence="4" id="KW-1185">Reference proteome</keyword>
<dbReference type="RefSeq" id="XP_038075206.1">
    <property type="nucleotide sequence ID" value="XM_038219278.1"/>
</dbReference>
<evidence type="ECO:0000256" key="1">
    <source>
        <dbReference type="SAM" id="MobiDB-lite"/>
    </source>
</evidence>
<proteinExistence type="predicted"/>
<dbReference type="RefSeq" id="XP_038051702.1">
    <property type="nucleotide sequence ID" value="XM_038195774.1"/>
</dbReference>
<evidence type="ECO:0000313" key="3">
    <source>
        <dbReference type="EnsemblMetazoa" id="XP_038051693.1"/>
    </source>
</evidence>
<dbReference type="RefSeq" id="XP_038075207.1">
    <property type="nucleotide sequence ID" value="XM_038219279.1"/>
</dbReference>
<dbReference type="PANTHER" id="PTHR45128:SF1">
    <property type="entry name" value="S-ADENOSYLMETHIONINE-DEPENDENT METHYLTRANSFERASE RV2258C"/>
    <property type="match status" value="1"/>
</dbReference>
<dbReference type="SUPFAM" id="SSF53335">
    <property type="entry name" value="S-adenosyl-L-methionine-dependent methyltransferases"/>
    <property type="match status" value="1"/>
</dbReference>
<dbReference type="OMA" id="QNICISG"/>
<evidence type="ECO:0000259" key="2">
    <source>
        <dbReference type="Pfam" id="PF21320"/>
    </source>
</evidence>
<dbReference type="EnsemblMetazoa" id="XM_038219278.1">
    <property type="protein sequence ID" value="XP_038075206.1"/>
    <property type="gene ID" value="LOC119742984"/>
</dbReference>